<dbReference type="GO" id="GO:0008270">
    <property type="term" value="F:zinc ion binding"/>
    <property type="evidence" value="ECO:0007669"/>
    <property type="project" value="UniProtKB-KW"/>
</dbReference>
<feature type="region of interest" description="Disordered" evidence="6">
    <location>
        <begin position="61"/>
        <end position="103"/>
    </location>
</feature>
<comment type="catalytic activity">
    <reaction evidence="1">
        <text>S-ubiquitinyl-[E2 ubiquitin-conjugating enzyme]-L-cysteine + [acceptor protein]-L-lysine = [E2 ubiquitin-conjugating enzyme]-L-cysteine + N(6)-ubiquitinyl-[acceptor protein]-L-lysine.</text>
        <dbReference type="EC" id="2.3.2.27"/>
    </reaction>
</comment>
<dbReference type="InterPro" id="IPR053238">
    <property type="entry name" value="RING-H2_zinc_finger"/>
</dbReference>
<dbReference type="UniPathway" id="UPA00143"/>
<name>M8AKI7_TRIUA</name>
<keyword evidence="5" id="KW-0862">Zinc</keyword>
<organism evidence="8">
    <name type="scientific">Triticum urartu</name>
    <name type="common">Red wild einkorn</name>
    <name type="synonym">Crithodium urartu</name>
    <dbReference type="NCBI Taxonomy" id="4572"/>
    <lineage>
        <taxon>Eukaryota</taxon>
        <taxon>Viridiplantae</taxon>
        <taxon>Streptophyta</taxon>
        <taxon>Embryophyta</taxon>
        <taxon>Tracheophyta</taxon>
        <taxon>Spermatophyta</taxon>
        <taxon>Magnoliopsida</taxon>
        <taxon>Liliopsida</taxon>
        <taxon>Poales</taxon>
        <taxon>Poaceae</taxon>
        <taxon>BOP clade</taxon>
        <taxon>Pooideae</taxon>
        <taxon>Triticodae</taxon>
        <taxon>Triticeae</taxon>
        <taxon>Triticinae</taxon>
        <taxon>Triticum</taxon>
    </lineage>
</organism>
<dbReference type="PANTHER" id="PTHR14155">
    <property type="entry name" value="RING FINGER DOMAIN-CONTAINING"/>
    <property type="match status" value="1"/>
</dbReference>
<keyword evidence="4" id="KW-0863">Zinc-finger</keyword>
<protein>
    <recommendedName>
        <fullName evidence="2">RING-type E3 ubiquitin transferase</fullName>
        <ecNumber evidence="2">2.3.2.27</ecNumber>
    </recommendedName>
</protein>
<evidence type="ECO:0000256" key="2">
    <source>
        <dbReference type="ARBA" id="ARBA00012483"/>
    </source>
</evidence>
<gene>
    <name evidence="8" type="ORF">TRIUR3_35342</name>
</gene>
<keyword evidence="7" id="KW-0812">Transmembrane</keyword>
<evidence type="ECO:0000313" key="8">
    <source>
        <dbReference type="EMBL" id="EMS61334.1"/>
    </source>
</evidence>
<dbReference type="STRING" id="4572.M8AKI7"/>
<keyword evidence="7" id="KW-1133">Transmembrane helix</keyword>
<dbReference type="GO" id="GO:0016567">
    <property type="term" value="P:protein ubiquitination"/>
    <property type="evidence" value="ECO:0007669"/>
    <property type="project" value="UniProtKB-UniPathway"/>
</dbReference>
<dbReference type="EMBL" id="KD097922">
    <property type="protein sequence ID" value="EMS61334.1"/>
    <property type="molecule type" value="Genomic_DNA"/>
</dbReference>
<evidence type="ECO:0000256" key="1">
    <source>
        <dbReference type="ARBA" id="ARBA00000900"/>
    </source>
</evidence>
<feature type="transmembrane region" description="Helical" evidence="7">
    <location>
        <begin position="31"/>
        <end position="52"/>
    </location>
</feature>
<evidence type="ECO:0000256" key="5">
    <source>
        <dbReference type="ARBA" id="ARBA00022833"/>
    </source>
</evidence>
<dbReference type="PANTHER" id="PTHR14155:SF519">
    <property type="entry name" value="OS05G0359500 PROTEIN"/>
    <property type="match status" value="1"/>
</dbReference>
<keyword evidence="7" id="KW-0472">Membrane</keyword>
<evidence type="ECO:0000256" key="7">
    <source>
        <dbReference type="SAM" id="Phobius"/>
    </source>
</evidence>
<evidence type="ECO:0000256" key="3">
    <source>
        <dbReference type="ARBA" id="ARBA00022723"/>
    </source>
</evidence>
<dbReference type="GO" id="GO:0061630">
    <property type="term" value="F:ubiquitin protein ligase activity"/>
    <property type="evidence" value="ECO:0007669"/>
    <property type="project" value="UniProtKB-EC"/>
</dbReference>
<sequence>MSTPQSGSASPATTAAAAVETSKHWAPHGPMLTACLVSINVLMILLIFFYFWRFFSGKRGPSTPGGADEESSSTDSSPATSPRASRRLRDPDQPDIPSSLPVSVFDSSSEAAGKAAADCAVCIVEFRDGDLARLLPRCGHRAGPGERRVPKDGDVGLRCLGLARVLFGLALKHLQALALPALLGQPNATRLEEKTRGEGDGGGRRVDGVRGCRGAGPERLRWSAYRLKVTKSSS</sequence>
<reference evidence="8" key="1">
    <citation type="journal article" date="2013" name="Nature">
        <title>Draft genome of the wheat A-genome progenitor Triticum urartu.</title>
        <authorList>
            <person name="Ling H.Q."/>
            <person name="Zhao S."/>
            <person name="Liu D."/>
            <person name="Wang J."/>
            <person name="Sun H."/>
            <person name="Zhang C."/>
            <person name="Fan H."/>
            <person name="Li D."/>
            <person name="Dong L."/>
            <person name="Tao Y."/>
            <person name="Gao C."/>
            <person name="Wu H."/>
            <person name="Li Y."/>
            <person name="Cui Y."/>
            <person name="Guo X."/>
            <person name="Zheng S."/>
            <person name="Wang B."/>
            <person name="Yu K."/>
            <person name="Liang Q."/>
            <person name="Yang W."/>
            <person name="Lou X."/>
            <person name="Chen J."/>
            <person name="Feng M."/>
            <person name="Jian J."/>
            <person name="Zhang X."/>
            <person name="Luo G."/>
            <person name="Jiang Y."/>
            <person name="Liu J."/>
            <person name="Wang Z."/>
            <person name="Sha Y."/>
            <person name="Zhang B."/>
            <person name="Wu H."/>
            <person name="Tang D."/>
            <person name="Shen Q."/>
            <person name="Xue P."/>
            <person name="Zou S."/>
            <person name="Wang X."/>
            <person name="Liu X."/>
            <person name="Wang F."/>
            <person name="Yang Y."/>
            <person name="An X."/>
            <person name="Dong Z."/>
            <person name="Zhang K."/>
            <person name="Zhang X."/>
            <person name="Luo M.C."/>
            <person name="Dvorak J."/>
            <person name="Tong Y."/>
            <person name="Wang J."/>
            <person name="Yang H."/>
            <person name="Li Z."/>
            <person name="Wang D."/>
            <person name="Zhang A."/>
            <person name="Wang J."/>
        </authorList>
    </citation>
    <scope>NUCLEOTIDE SEQUENCE</scope>
</reference>
<keyword evidence="3" id="KW-0479">Metal-binding</keyword>
<evidence type="ECO:0000256" key="4">
    <source>
        <dbReference type="ARBA" id="ARBA00022771"/>
    </source>
</evidence>
<accession>M8AKI7</accession>
<feature type="compositionally biased region" description="Low complexity" evidence="6">
    <location>
        <begin position="73"/>
        <end position="83"/>
    </location>
</feature>
<dbReference type="eggNOG" id="KOG0800">
    <property type="taxonomic scope" value="Eukaryota"/>
</dbReference>
<dbReference type="EC" id="2.3.2.27" evidence="2"/>
<evidence type="ECO:0000256" key="6">
    <source>
        <dbReference type="SAM" id="MobiDB-lite"/>
    </source>
</evidence>
<dbReference type="AlphaFoldDB" id="M8AKI7"/>
<proteinExistence type="predicted"/>